<dbReference type="OrthoDB" id="5390at2759"/>
<gene>
    <name evidence="4" type="ORF">CUNI_LOCUS7220</name>
</gene>
<dbReference type="GO" id="GO:0034456">
    <property type="term" value="C:UTP-C complex"/>
    <property type="evidence" value="ECO:0007669"/>
    <property type="project" value="TreeGrafter"/>
</dbReference>
<dbReference type="PANTHER" id="PTHR13191">
    <property type="entry name" value="RIBOSOMAL RNA PROCESSING PROTEIN 7-RELATED"/>
    <property type="match status" value="1"/>
</dbReference>
<name>A0A8S3Z2S2_9EUPU</name>
<dbReference type="GO" id="GO:0006364">
    <property type="term" value="P:rRNA processing"/>
    <property type="evidence" value="ECO:0007669"/>
    <property type="project" value="TreeGrafter"/>
</dbReference>
<proteinExistence type="inferred from homology"/>
<accession>A0A8S3Z2S2</accession>
<dbReference type="InterPro" id="IPR040446">
    <property type="entry name" value="RRP7"/>
</dbReference>
<comment type="caution">
    <text evidence="4">The sequence shown here is derived from an EMBL/GenBank/DDBJ whole genome shotgun (WGS) entry which is preliminary data.</text>
</comment>
<evidence type="ECO:0000256" key="1">
    <source>
        <dbReference type="ARBA" id="ARBA00006110"/>
    </source>
</evidence>
<dbReference type="Proteomes" id="UP000678393">
    <property type="component" value="Unassembled WGS sequence"/>
</dbReference>
<feature type="domain" description="Ribosomal RNA-processing protein 7 C-terminal" evidence="3">
    <location>
        <begin position="152"/>
        <end position="270"/>
    </location>
</feature>
<protein>
    <recommendedName>
        <fullName evidence="3">Ribosomal RNA-processing protein 7 C-terminal domain-containing protein</fullName>
    </recommendedName>
</protein>
<dbReference type="GO" id="GO:0032545">
    <property type="term" value="C:CURI complex"/>
    <property type="evidence" value="ECO:0007669"/>
    <property type="project" value="TreeGrafter"/>
</dbReference>
<keyword evidence="5" id="KW-1185">Reference proteome</keyword>
<feature type="compositionally biased region" description="Basic and acidic residues" evidence="2">
    <location>
        <begin position="206"/>
        <end position="215"/>
    </location>
</feature>
<evidence type="ECO:0000313" key="5">
    <source>
        <dbReference type="Proteomes" id="UP000678393"/>
    </source>
</evidence>
<reference evidence="4" key="1">
    <citation type="submission" date="2021-04" db="EMBL/GenBank/DDBJ databases">
        <authorList>
            <consortium name="Molecular Ecology Group"/>
        </authorList>
    </citation>
    <scope>NUCLEOTIDE SEQUENCE</scope>
</reference>
<dbReference type="Gene3D" id="3.30.70.330">
    <property type="match status" value="1"/>
</dbReference>
<evidence type="ECO:0000313" key="4">
    <source>
        <dbReference type="EMBL" id="CAG5121662.1"/>
    </source>
</evidence>
<sequence length="270" mass="31321">MVSTTNESEALVLQGFTVLQVKGSERSHASHYLFLRPHSSPFSCAEWPEGKTLVVYSVPPYCREENLMLLFKGCGEIVQVYLQPKPSGMPSKKSFFSTEESIKSVQVAYVVFKKPNGVKNACSMTYSQVRYLSDKTVPLVSGLRAYCEEYKQLPDVAAIEKEAEAYMAVYYKKKEEEEKKDKQLEGVPDEEGFIKVTRHGKNKGGRRTEETERKGHEHIRSRRKKNELKDFYTFQFRETKKTHIAELQAKFEEDKKRVKEMRMARKFKPF</sequence>
<dbReference type="InterPro" id="IPR035979">
    <property type="entry name" value="RBD_domain_sf"/>
</dbReference>
<dbReference type="EMBL" id="CAJHNH020001136">
    <property type="protein sequence ID" value="CAG5121662.1"/>
    <property type="molecule type" value="Genomic_DNA"/>
</dbReference>
<comment type="similarity">
    <text evidence="1">Belongs to the RRP7 family.</text>
</comment>
<evidence type="ECO:0000256" key="2">
    <source>
        <dbReference type="SAM" id="MobiDB-lite"/>
    </source>
</evidence>
<organism evidence="4 5">
    <name type="scientific">Candidula unifasciata</name>
    <dbReference type="NCBI Taxonomy" id="100452"/>
    <lineage>
        <taxon>Eukaryota</taxon>
        <taxon>Metazoa</taxon>
        <taxon>Spiralia</taxon>
        <taxon>Lophotrochozoa</taxon>
        <taxon>Mollusca</taxon>
        <taxon>Gastropoda</taxon>
        <taxon>Heterobranchia</taxon>
        <taxon>Euthyneura</taxon>
        <taxon>Panpulmonata</taxon>
        <taxon>Eupulmonata</taxon>
        <taxon>Stylommatophora</taxon>
        <taxon>Helicina</taxon>
        <taxon>Helicoidea</taxon>
        <taxon>Geomitridae</taxon>
        <taxon>Candidula</taxon>
    </lineage>
</organism>
<evidence type="ECO:0000259" key="3">
    <source>
        <dbReference type="Pfam" id="PF12923"/>
    </source>
</evidence>
<dbReference type="Pfam" id="PF12923">
    <property type="entry name" value="RRP7"/>
    <property type="match status" value="1"/>
</dbReference>
<dbReference type="Gene3D" id="6.10.250.1770">
    <property type="match status" value="1"/>
</dbReference>
<dbReference type="InterPro" id="IPR012677">
    <property type="entry name" value="Nucleotide-bd_a/b_plait_sf"/>
</dbReference>
<feature type="region of interest" description="Disordered" evidence="2">
    <location>
        <begin position="199"/>
        <end position="223"/>
    </location>
</feature>
<dbReference type="CDD" id="cd12951">
    <property type="entry name" value="RRP7_Rrp7A"/>
    <property type="match status" value="1"/>
</dbReference>
<dbReference type="AlphaFoldDB" id="A0A8S3Z2S2"/>
<dbReference type="SUPFAM" id="SSF54928">
    <property type="entry name" value="RNA-binding domain, RBD"/>
    <property type="match status" value="1"/>
</dbReference>
<dbReference type="GO" id="GO:0000028">
    <property type="term" value="P:ribosomal small subunit assembly"/>
    <property type="evidence" value="ECO:0007669"/>
    <property type="project" value="TreeGrafter"/>
</dbReference>
<dbReference type="InterPro" id="IPR024326">
    <property type="entry name" value="RRP7_C"/>
</dbReference>
<dbReference type="GO" id="GO:0003676">
    <property type="term" value="F:nucleic acid binding"/>
    <property type="evidence" value="ECO:0007669"/>
    <property type="project" value="InterPro"/>
</dbReference>
<dbReference type="PANTHER" id="PTHR13191:SF0">
    <property type="entry name" value="RIBOSOMAL RNA-PROCESSING PROTEIN 7 HOMOLOG A-RELATED"/>
    <property type="match status" value="1"/>
</dbReference>